<dbReference type="EC" id="5.4.99.-" evidence="5"/>
<keyword evidence="3 5" id="KW-0413">Isomerase</keyword>
<dbReference type="GO" id="GO:0003723">
    <property type="term" value="F:RNA binding"/>
    <property type="evidence" value="ECO:0007669"/>
    <property type="project" value="InterPro"/>
</dbReference>
<reference evidence="7 8" key="1">
    <citation type="submission" date="2013-03" db="EMBL/GenBank/DDBJ databases">
        <title>The Genome Sequence of Enterococcus saccharolyticus ATCC_43076 (Illumina only assembly).</title>
        <authorList>
            <consortium name="The Broad Institute Genomics Platform"/>
            <consortium name="The Broad Institute Genome Sequencing Center for Infectious Disease"/>
            <person name="Earl A."/>
            <person name="Russ C."/>
            <person name="Gilmore M."/>
            <person name="Surin D."/>
            <person name="Walker B."/>
            <person name="Young S."/>
            <person name="Zeng Q."/>
            <person name="Gargeya S."/>
            <person name="Fitzgerald M."/>
            <person name="Haas B."/>
            <person name="Abouelleil A."/>
            <person name="Allen A.W."/>
            <person name="Alvarado L."/>
            <person name="Arachchi H.M."/>
            <person name="Berlin A.M."/>
            <person name="Chapman S.B."/>
            <person name="Gainer-Dewar J."/>
            <person name="Goldberg J."/>
            <person name="Griggs A."/>
            <person name="Gujja S."/>
            <person name="Hansen M."/>
            <person name="Howarth C."/>
            <person name="Imamovic A."/>
            <person name="Ireland A."/>
            <person name="Larimer J."/>
            <person name="McCowan C."/>
            <person name="Murphy C."/>
            <person name="Pearson M."/>
            <person name="Poon T.W."/>
            <person name="Priest M."/>
            <person name="Roberts A."/>
            <person name="Saif S."/>
            <person name="Shea T."/>
            <person name="Sisk P."/>
            <person name="Sykes S."/>
            <person name="Wortman J."/>
            <person name="Nusbaum C."/>
            <person name="Birren B."/>
        </authorList>
    </citation>
    <scope>NUCLEOTIDE SEQUENCE [LARGE SCALE GENOMIC DNA]</scope>
    <source>
        <strain evidence="7 8">ATCC 43076</strain>
    </source>
</reference>
<dbReference type="NCBIfam" id="TIGR00005">
    <property type="entry name" value="rluA_subfam"/>
    <property type="match status" value="1"/>
</dbReference>
<dbReference type="HOGENOM" id="CLU_016902_8_1_9"/>
<organism evidence="7 8">
    <name type="scientific">Enterococcus saccharolyticus subsp. saccharolyticus ATCC 43076</name>
    <dbReference type="NCBI Taxonomy" id="1139996"/>
    <lineage>
        <taxon>Bacteria</taxon>
        <taxon>Bacillati</taxon>
        <taxon>Bacillota</taxon>
        <taxon>Bacilli</taxon>
        <taxon>Lactobacillales</taxon>
        <taxon>Enterococcaceae</taxon>
        <taxon>Enterococcus</taxon>
    </lineage>
</organism>
<dbReference type="PATRIC" id="fig|1139996.3.peg.127"/>
<evidence type="ECO:0000256" key="2">
    <source>
        <dbReference type="ARBA" id="ARBA00010876"/>
    </source>
</evidence>
<dbReference type="EMBL" id="AHYT01000001">
    <property type="protein sequence ID" value="EOT30434.1"/>
    <property type="molecule type" value="Genomic_DNA"/>
</dbReference>
<evidence type="ECO:0000256" key="1">
    <source>
        <dbReference type="ARBA" id="ARBA00000073"/>
    </source>
</evidence>
<gene>
    <name evidence="7" type="ORF">OMQ_00137</name>
</gene>
<dbReference type="STRING" id="41997.RV16_GL002277"/>
<evidence type="ECO:0000313" key="8">
    <source>
        <dbReference type="Proteomes" id="UP000014136"/>
    </source>
</evidence>
<evidence type="ECO:0000256" key="3">
    <source>
        <dbReference type="ARBA" id="ARBA00023235"/>
    </source>
</evidence>
<comment type="function">
    <text evidence="5">Responsible for synthesis of pseudouridine from uracil.</text>
</comment>
<dbReference type="RefSeq" id="WP_016173949.1">
    <property type="nucleotide sequence ID" value="NZ_KE136389.1"/>
</dbReference>
<sequence length="285" mass="33106">MEYSITLPASQQPMTIRDLLEKEWLVPRKVRHFLRVRKNVLLNHETAMFHQEIKAGDVITLRLEETDYQYQDIHLGNKKTIQPLFEDEHIILVNKPAGVKTHPNQPDETDTLLNDLAAYLAEKQQRAYVVHRLDKETSGVILFAKNPLVLPILGRLLEQKTIYRRYQAVVWGKLTKNSTITKKIGRDRHDRRKRVIDERKGKTAITHLEVHAVQQKTSEVYCVLDTGRTHQIRVHLASIGHPIVGDPLYQNKKGKRLLLHASEMFLVHPFTKEQMHVTAKPGLWE</sequence>
<dbReference type="eggNOG" id="COG0564">
    <property type="taxonomic scope" value="Bacteria"/>
</dbReference>
<dbReference type="PANTHER" id="PTHR21600">
    <property type="entry name" value="MITOCHONDRIAL RNA PSEUDOURIDINE SYNTHASE"/>
    <property type="match status" value="1"/>
</dbReference>
<dbReference type="Pfam" id="PF00849">
    <property type="entry name" value="PseudoU_synth_2"/>
    <property type="match status" value="1"/>
</dbReference>
<comment type="caution">
    <text evidence="7">The sequence shown here is derived from an EMBL/GenBank/DDBJ whole genome shotgun (WGS) entry which is preliminary data.</text>
</comment>
<evidence type="ECO:0000313" key="7">
    <source>
        <dbReference type="EMBL" id="EOT30434.1"/>
    </source>
</evidence>
<proteinExistence type="inferred from homology"/>
<evidence type="ECO:0000256" key="4">
    <source>
        <dbReference type="PIRSR" id="PIRSR606225-1"/>
    </source>
</evidence>
<dbReference type="InterPro" id="IPR006224">
    <property type="entry name" value="PsdUridine_synth_RluA-like_CS"/>
</dbReference>
<comment type="similarity">
    <text evidence="2 5">Belongs to the pseudouridine synthase RluA family.</text>
</comment>
<dbReference type="PROSITE" id="PS01129">
    <property type="entry name" value="PSI_RLU"/>
    <property type="match status" value="1"/>
</dbReference>
<dbReference type="GO" id="GO:0009982">
    <property type="term" value="F:pseudouridine synthase activity"/>
    <property type="evidence" value="ECO:0007669"/>
    <property type="project" value="InterPro"/>
</dbReference>
<dbReference type="PANTHER" id="PTHR21600:SF44">
    <property type="entry name" value="RIBOSOMAL LARGE SUBUNIT PSEUDOURIDINE SYNTHASE D"/>
    <property type="match status" value="1"/>
</dbReference>
<dbReference type="GO" id="GO:0000455">
    <property type="term" value="P:enzyme-directed rRNA pseudouridine synthesis"/>
    <property type="evidence" value="ECO:0007669"/>
    <property type="project" value="TreeGrafter"/>
</dbReference>
<dbReference type="SUPFAM" id="SSF55120">
    <property type="entry name" value="Pseudouridine synthase"/>
    <property type="match status" value="1"/>
</dbReference>
<dbReference type="AlphaFoldDB" id="S0NQ53"/>
<feature type="domain" description="Pseudouridine synthase RsuA/RluA-like" evidence="6">
    <location>
        <begin position="89"/>
        <end position="238"/>
    </location>
</feature>
<keyword evidence="8" id="KW-1185">Reference proteome</keyword>
<dbReference type="OrthoDB" id="9773999at2"/>
<protein>
    <recommendedName>
        <fullName evidence="5">Pseudouridine synthase</fullName>
        <ecNumber evidence="5">5.4.99.-</ecNumber>
    </recommendedName>
</protein>
<dbReference type="InterPro" id="IPR006145">
    <property type="entry name" value="PsdUridine_synth_RsuA/RluA"/>
</dbReference>
<dbReference type="CDD" id="cd02869">
    <property type="entry name" value="PseudoU_synth_RluA_like"/>
    <property type="match status" value="1"/>
</dbReference>
<accession>S0NQ53</accession>
<comment type="catalytic activity">
    <reaction evidence="1 5">
        <text>a uridine in RNA = a pseudouridine in RNA</text>
        <dbReference type="Rhea" id="RHEA:48348"/>
        <dbReference type="Rhea" id="RHEA-COMP:12068"/>
        <dbReference type="Rhea" id="RHEA-COMP:12069"/>
        <dbReference type="ChEBI" id="CHEBI:65314"/>
        <dbReference type="ChEBI" id="CHEBI:65315"/>
    </reaction>
</comment>
<feature type="active site" evidence="4">
    <location>
        <position position="134"/>
    </location>
</feature>
<name>S0NQ53_9ENTE</name>
<evidence type="ECO:0000256" key="5">
    <source>
        <dbReference type="RuleBase" id="RU362028"/>
    </source>
</evidence>
<dbReference type="InterPro" id="IPR020103">
    <property type="entry name" value="PsdUridine_synth_cat_dom_sf"/>
</dbReference>
<evidence type="ECO:0000259" key="6">
    <source>
        <dbReference type="Pfam" id="PF00849"/>
    </source>
</evidence>
<dbReference type="InterPro" id="IPR006225">
    <property type="entry name" value="PsdUridine_synth_RluC/D"/>
</dbReference>
<dbReference type="Gene3D" id="3.30.2350.10">
    <property type="entry name" value="Pseudouridine synthase"/>
    <property type="match status" value="1"/>
</dbReference>
<dbReference type="InterPro" id="IPR050188">
    <property type="entry name" value="RluA_PseudoU_synthase"/>
</dbReference>
<dbReference type="Proteomes" id="UP000014136">
    <property type="component" value="Unassembled WGS sequence"/>
</dbReference>
<dbReference type="GO" id="GO:0140098">
    <property type="term" value="F:catalytic activity, acting on RNA"/>
    <property type="evidence" value="ECO:0007669"/>
    <property type="project" value="UniProtKB-ARBA"/>
</dbReference>